<comment type="caution">
    <text evidence="3">The sequence shown here is derived from an EMBL/GenBank/DDBJ whole genome shotgun (WGS) entry which is preliminary data.</text>
</comment>
<evidence type="ECO:0008006" key="5">
    <source>
        <dbReference type="Google" id="ProtNLM"/>
    </source>
</evidence>
<evidence type="ECO:0000313" key="4">
    <source>
        <dbReference type="Proteomes" id="UP001256673"/>
    </source>
</evidence>
<gene>
    <name evidence="3" type="ORF">RWH43_17600</name>
</gene>
<evidence type="ECO:0000256" key="2">
    <source>
        <dbReference type="SAM" id="Phobius"/>
    </source>
</evidence>
<keyword evidence="2" id="KW-0812">Transmembrane</keyword>
<protein>
    <recommendedName>
        <fullName evidence="5">DoxX family protein</fullName>
    </recommendedName>
</protein>
<evidence type="ECO:0000313" key="3">
    <source>
        <dbReference type="EMBL" id="MDU0328579.1"/>
    </source>
</evidence>
<evidence type="ECO:0000256" key="1">
    <source>
        <dbReference type="SAM" id="MobiDB-lite"/>
    </source>
</evidence>
<keyword evidence="4" id="KW-1185">Reference proteome</keyword>
<feature type="transmembrane region" description="Helical" evidence="2">
    <location>
        <begin position="89"/>
        <end position="110"/>
    </location>
</feature>
<dbReference type="Proteomes" id="UP001256673">
    <property type="component" value="Unassembled WGS sequence"/>
</dbReference>
<feature type="transmembrane region" description="Helical" evidence="2">
    <location>
        <begin position="147"/>
        <end position="169"/>
    </location>
</feature>
<accession>A0ABU3S0J2</accession>
<feature type="region of interest" description="Disordered" evidence="1">
    <location>
        <begin position="170"/>
        <end position="201"/>
    </location>
</feature>
<feature type="transmembrane region" description="Helical" evidence="2">
    <location>
        <begin position="117"/>
        <end position="135"/>
    </location>
</feature>
<reference evidence="3 4" key="1">
    <citation type="submission" date="2023-09" db="EMBL/GenBank/DDBJ databases">
        <title>Microbacterium fusihabitans sp. nov., Microbacterium phycihabitans sp. nov., and Microbacterium cervinum sp. nov., isolated from dried seaweeds of beach.</title>
        <authorList>
            <person name="Lee S.D."/>
        </authorList>
    </citation>
    <scope>NUCLEOTIDE SEQUENCE [LARGE SCALE GENOMIC DNA]</scope>
    <source>
        <strain evidence="3 4">KSW2-21</strain>
    </source>
</reference>
<organism evidence="3 4">
    <name type="scientific">Microbacterium algihabitans</name>
    <dbReference type="NCBI Taxonomy" id="3075992"/>
    <lineage>
        <taxon>Bacteria</taxon>
        <taxon>Bacillati</taxon>
        <taxon>Actinomycetota</taxon>
        <taxon>Actinomycetes</taxon>
        <taxon>Micrococcales</taxon>
        <taxon>Microbacteriaceae</taxon>
        <taxon>Microbacterium</taxon>
    </lineage>
</organism>
<proteinExistence type="predicted"/>
<keyword evidence="2" id="KW-1133">Transmembrane helix</keyword>
<feature type="transmembrane region" description="Helical" evidence="2">
    <location>
        <begin position="30"/>
        <end position="51"/>
    </location>
</feature>
<sequence length="201" mass="21125">MSARRAPHKRAAFEPLAPAVTGASDMHRPAATVAGAVLVFLRAAAGMLWALGVAFELPPWLQAVAAASGDASDGSSPLTLADFDTTPGVFLGVLGFVALVQVVFGSFVLAGGNVARVVVMVISTLSIIGSFIGWWEFGQDITVRTTLLTLSLDILVLLALSSRDAAAYARRPRRRRRERRRDGARTPSSRRAVGAPSDSAG</sequence>
<feature type="compositionally biased region" description="Basic residues" evidence="1">
    <location>
        <begin position="170"/>
        <end position="179"/>
    </location>
</feature>
<dbReference type="RefSeq" id="WP_316002162.1">
    <property type="nucleotide sequence ID" value="NZ_JAWDIU010000009.1"/>
</dbReference>
<keyword evidence="2" id="KW-0472">Membrane</keyword>
<name>A0ABU3S0J2_9MICO</name>
<dbReference type="EMBL" id="JAWDIU010000009">
    <property type="protein sequence ID" value="MDU0328579.1"/>
    <property type="molecule type" value="Genomic_DNA"/>
</dbReference>